<evidence type="ECO:0000313" key="1">
    <source>
        <dbReference type="EMBL" id="GAE94037.1"/>
    </source>
</evidence>
<dbReference type="Proteomes" id="UP000019102">
    <property type="component" value="Unassembled WGS sequence"/>
</dbReference>
<keyword evidence="2" id="KW-1185">Reference proteome</keyword>
<dbReference type="eggNOG" id="COG0494">
    <property type="taxonomic scope" value="Bacteria"/>
</dbReference>
<dbReference type="AlphaFoldDB" id="W4VLF4"/>
<accession>W4VLF4</accession>
<sequence>MAKNIYFAQINILKEKKCYYETEGPVLLEFLPNNIKSNEAYSFIMKDDVLTYSLDYIKNRTELPYS</sequence>
<protein>
    <submittedName>
        <fullName evidence="1">8-oxo-dGTPase Bsu YtkD</fullName>
    </submittedName>
</protein>
<evidence type="ECO:0000313" key="2">
    <source>
        <dbReference type="Proteomes" id="UP000019102"/>
    </source>
</evidence>
<name>W4VLF4_9BACI</name>
<dbReference type="STRING" id="1298598.JCM21714_3168"/>
<proteinExistence type="predicted"/>
<gene>
    <name evidence="1" type="ORF">JCM21714_3168</name>
</gene>
<organism evidence="1 2">
    <name type="scientific">Gracilibacillus boraciitolerans JCM 21714</name>
    <dbReference type="NCBI Taxonomy" id="1298598"/>
    <lineage>
        <taxon>Bacteria</taxon>
        <taxon>Bacillati</taxon>
        <taxon>Bacillota</taxon>
        <taxon>Bacilli</taxon>
        <taxon>Bacillales</taxon>
        <taxon>Bacillaceae</taxon>
        <taxon>Gracilibacillus</taxon>
    </lineage>
</organism>
<reference evidence="1 2" key="1">
    <citation type="journal article" date="2014" name="Genome Announc.">
        <title>Draft Genome Sequence of the Boron-Tolerant and Moderately Halotolerant Bacterium Gracilibacillus boraciitolerans JCM 21714T.</title>
        <authorList>
            <person name="Ahmed I."/>
            <person name="Oshima K."/>
            <person name="Suda W."/>
            <person name="Kitamura K."/>
            <person name="Iida T."/>
            <person name="Ohmori Y."/>
            <person name="Fujiwara T."/>
            <person name="Hattori M."/>
            <person name="Ohkuma M."/>
        </authorList>
    </citation>
    <scope>NUCLEOTIDE SEQUENCE [LARGE SCALE GENOMIC DNA]</scope>
    <source>
        <strain evidence="1 2">JCM 21714</strain>
    </source>
</reference>
<dbReference type="Gene3D" id="3.90.79.10">
    <property type="entry name" value="Nucleoside Triphosphate Pyrophosphohydrolase"/>
    <property type="match status" value="1"/>
</dbReference>
<comment type="caution">
    <text evidence="1">The sequence shown here is derived from an EMBL/GenBank/DDBJ whole genome shotgun (WGS) entry which is preliminary data.</text>
</comment>
<dbReference type="EMBL" id="BAVS01000018">
    <property type="protein sequence ID" value="GAE94037.1"/>
    <property type="molecule type" value="Genomic_DNA"/>
</dbReference>